<evidence type="ECO:0000256" key="1">
    <source>
        <dbReference type="ARBA" id="ARBA00023172"/>
    </source>
</evidence>
<gene>
    <name evidence="3" type="ORF">J2Z44_003031</name>
</gene>
<dbReference type="RefSeq" id="WP_021281771.1">
    <property type="nucleotide sequence ID" value="NZ_JAGGLL010000024.1"/>
</dbReference>
<evidence type="ECO:0000259" key="2">
    <source>
        <dbReference type="PROSITE" id="PS51898"/>
    </source>
</evidence>
<dbReference type="Gene3D" id="1.10.443.10">
    <property type="entry name" value="Intergrase catalytic core"/>
    <property type="match status" value="1"/>
</dbReference>
<dbReference type="InterPro" id="IPR002104">
    <property type="entry name" value="Integrase_catalytic"/>
</dbReference>
<dbReference type="PANTHER" id="PTHR30349:SF64">
    <property type="entry name" value="PROPHAGE INTEGRASE INTD-RELATED"/>
    <property type="match status" value="1"/>
</dbReference>
<name>A0ABS4K7I2_9CLOT</name>
<dbReference type="Pfam" id="PF00589">
    <property type="entry name" value="Phage_integrase"/>
    <property type="match status" value="1"/>
</dbReference>
<dbReference type="PROSITE" id="PS51898">
    <property type="entry name" value="TYR_RECOMBINASE"/>
    <property type="match status" value="1"/>
</dbReference>
<dbReference type="InterPro" id="IPR011010">
    <property type="entry name" value="DNA_brk_join_enz"/>
</dbReference>
<accession>A0ABS4K7I2</accession>
<protein>
    <submittedName>
        <fullName evidence="3">Integrase</fullName>
    </submittedName>
</protein>
<evidence type="ECO:0000313" key="3">
    <source>
        <dbReference type="EMBL" id="MBP2023196.1"/>
    </source>
</evidence>
<dbReference type="EMBL" id="JAGGLL010000024">
    <property type="protein sequence ID" value="MBP2023196.1"/>
    <property type="molecule type" value="Genomic_DNA"/>
</dbReference>
<dbReference type="Proteomes" id="UP001519308">
    <property type="component" value="Unassembled WGS sequence"/>
</dbReference>
<proteinExistence type="predicted"/>
<dbReference type="SUPFAM" id="SSF56349">
    <property type="entry name" value="DNA breaking-rejoining enzymes"/>
    <property type="match status" value="1"/>
</dbReference>
<comment type="caution">
    <text evidence="3">The sequence shown here is derived from an EMBL/GenBank/DDBJ whole genome shotgun (WGS) entry which is preliminary data.</text>
</comment>
<sequence length="324" mass="38298">MSIKYIYSSSIAQYIEGLICQKRADGFVYEYEAYILKTFDDFCIDNDFCDSIITRDLVMKWAVQRPTEGVNYRNQRVSFIRQLSLYMNSLGITSYIPQQTASKVTTIPHILSADELKSLYHVIDTYLPEKEVWHRFSMEYQIIFRLYYCCGLRLVEACNLKVKDVDLDDGILKIIQSKGNKDRLVYMADDVTELCKEYNKRISSEITIREWFFPGRILEQPIRKTSMDKKFKQLWNMTPFANTCDKTPTIHALRHTFVVNRMNEWMLQGISLNTMMPYLSRYLGHSSVEDTFYYYHQVDKAFQIIRQKDSLSDKVIPEVVPYEE</sequence>
<dbReference type="PANTHER" id="PTHR30349">
    <property type="entry name" value="PHAGE INTEGRASE-RELATED"/>
    <property type="match status" value="1"/>
</dbReference>
<reference evidence="3 4" key="1">
    <citation type="submission" date="2021-03" db="EMBL/GenBank/DDBJ databases">
        <title>Genomic Encyclopedia of Type Strains, Phase IV (KMG-IV): sequencing the most valuable type-strain genomes for metagenomic binning, comparative biology and taxonomic classification.</title>
        <authorList>
            <person name="Goeker M."/>
        </authorList>
    </citation>
    <scope>NUCLEOTIDE SEQUENCE [LARGE SCALE GENOMIC DNA]</scope>
    <source>
        <strain evidence="3 4">DSM 28650</strain>
    </source>
</reference>
<keyword evidence="4" id="KW-1185">Reference proteome</keyword>
<organism evidence="3 4">
    <name type="scientific">Clostridium punense</name>
    <dbReference type="NCBI Taxonomy" id="1054297"/>
    <lineage>
        <taxon>Bacteria</taxon>
        <taxon>Bacillati</taxon>
        <taxon>Bacillota</taxon>
        <taxon>Clostridia</taxon>
        <taxon>Eubacteriales</taxon>
        <taxon>Clostridiaceae</taxon>
        <taxon>Clostridium</taxon>
    </lineage>
</organism>
<keyword evidence="1" id="KW-0233">DNA recombination</keyword>
<evidence type="ECO:0000313" key="4">
    <source>
        <dbReference type="Proteomes" id="UP001519308"/>
    </source>
</evidence>
<dbReference type="InterPro" id="IPR013762">
    <property type="entry name" value="Integrase-like_cat_sf"/>
</dbReference>
<feature type="domain" description="Tyr recombinase" evidence="2">
    <location>
        <begin position="106"/>
        <end position="310"/>
    </location>
</feature>
<dbReference type="InterPro" id="IPR050090">
    <property type="entry name" value="Tyrosine_recombinase_XerCD"/>
</dbReference>